<evidence type="ECO:0000256" key="2">
    <source>
        <dbReference type="ARBA" id="ARBA00006295"/>
    </source>
</evidence>
<dbReference type="SUPFAM" id="SSF110849">
    <property type="entry name" value="ParB/Sulfiredoxin"/>
    <property type="match status" value="1"/>
</dbReference>
<dbReference type="InterPro" id="IPR036086">
    <property type="entry name" value="ParB/Sulfiredoxin_sf"/>
</dbReference>
<dbReference type="InterPro" id="IPR003115">
    <property type="entry name" value="ParB_N"/>
</dbReference>
<keyword evidence="4" id="KW-0238">DNA-binding</keyword>
<dbReference type="Proteomes" id="UP000824193">
    <property type="component" value="Unassembled WGS sequence"/>
</dbReference>
<dbReference type="PANTHER" id="PTHR33375:SF1">
    <property type="entry name" value="CHROMOSOME-PARTITIONING PROTEIN PARB-RELATED"/>
    <property type="match status" value="1"/>
</dbReference>
<dbReference type="Pfam" id="PF02195">
    <property type="entry name" value="ParB_N"/>
    <property type="match status" value="1"/>
</dbReference>
<reference evidence="6" key="1">
    <citation type="journal article" date="2021" name="PeerJ">
        <title>Extensive microbial diversity within the chicken gut microbiome revealed by metagenomics and culture.</title>
        <authorList>
            <person name="Gilroy R."/>
            <person name="Ravi A."/>
            <person name="Getino M."/>
            <person name="Pursley I."/>
            <person name="Horton D.L."/>
            <person name="Alikhan N.F."/>
            <person name="Baker D."/>
            <person name="Gharbi K."/>
            <person name="Hall N."/>
            <person name="Watson M."/>
            <person name="Adriaenssens E.M."/>
            <person name="Foster-Nyarko E."/>
            <person name="Jarju S."/>
            <person name="Secka A."/>
            <person name="Antonio M."/>
            <person name="Oren A."/>
            <person name="Chaudhuri R.R."/>
            <person name="La Ragione R."/>
            <person name="Hildebrand F."/>
            <person name="Pallen M.J."/>
        </authorList>
    </citation>
    <scope>NUCLEOTIDE SEQUENCE</scope>
    <source>
        <strain evidence="6">2239</strain>
    </source>
</reference>
<dbReference type="PANTHER" id="PTHR33375">
    <property type="entry name" value="CHROMOSOME-PARTITIONING PROTEIN PARB-RELATED"/>
    <property type="match status" value="1"/>
</dbReference>
<accession>A0A9D1V2Z5</accession>
<sequence>MLTPRPKVQGKVLLLPVDKIVPSAHQARTHFDQQEIARLALSIAQNGLLQPVSVRPGKEKGEYELVAGERRLRACKLAGLAEIPAILAQRDESQSAALGLLENIQRQGLDPFEQARGIREVITLWGCTQEEAARRLGIAQPTLNNKLRLLALSPQQQSFCVTNGLTERHARAVLRLPEEEQRSRALEQFVAKKMNARQADEYVERCLGEKKPARRRPVPMVRDVRIFVNTINKAVRLMVDAGVPARTTKREGEGFVEYTVHIPTEPAKKTAGAGCSA</sequence>
<reference evidence="6" key="2">
    <citation type="submission" date="2021-04" db="EMBL/GenBank/DDBJ databases">
        <authorList>
            <person name="Gilroy R."/>
        </authorList>
    </citation>
    <scope>NUCLEOTIDE SEQUENCE</scope>
    <source>
        <strain evidence="6">2239</strain>
    </source>
</reference>
<gene>
    <name evidence="6" type="ORF">H9865_03030</name>
</gene>
<evidence type="ECO:0000259" key="5">
    <source>
        <dbReference type="SMART" id="SM00470"/>
    </source>
</evidence>
<dbReference type="SUPFAM" id="SSF109709">
    <property type="entry name" value="KorB DNA-binding domain-like"/>
    <property type="match status" value="1"/>
</dbReference>
<dbReference type="InterPro" id="IPR004437">
    <property type="entry name" value="ParB/RepB/Spo0J"/>
</dbReference>
<dbReference type="EMBL" id="DXFW01000008">
    <property type="protein sequence ID" value="HIX05074.1"/>
    <property type="molecule type" value="Genomic_DNA"/>
</dbReference>
<dbReference type="Gene3D" id="1.10.10.2830">
    <property type="match status" value="1"/>
</dbReference>
<feature type="domain" description="ParB-like N-terminal" evidence="5">
    <location>
        <begin position="13"/>
        <end position="104"/>
    </location>
</feature>
<comment type="similarity">
    <text evidence="2">Belongs to the ParB family.</text>
</comment>
<dbReference type="GO" id="GO:0007059">
    <property type="term" value="P:chromosome segregation"/>
    <property type="evidence" value="ECO:0007669"/>
    <property type="project" value="UniProtKB-KW"/>
</dbReference>
<dbReference type="FunFam" id="3.90.1530.30:FF:000001">
    <property type="entry name" value="Chromosome partitioning protein ParB"/>
    <property type="match status" value="1"/>
</dbReference>
<comment type="subcellular location">
    <subcellularLocation>
        <location evidence="1">Cytoplasm</location>
        <location evidence="1">Nucleoid</location>
    </subcellularLocation>
</comment>
<dbReference type="GO" id="GO:0005694">
    <property type="term" value="C:chromosome"/>
    <property type="evidence" value="ECO:0007669"/>
    <property type="project" value="TreeGrafter"/>
</dbReference>
<dbReference type="InterPro" id="IPR041468">
    <property type="entry name" value="HTH_ParB/Spo0J"/>
</dbReference>
<dbReference type="CDD" id="cd16393">
    <property type="entry name" value="SPO0J_N"/>
    <property type="match status" value="1"/>
</dbReference>
<evidence type="ECO:0000256" key="3">
    <source>
        <dbReference type="ARBA" id="ARBA00022829"/>
    </source>
</evidence>
<dbReference type="FunFam" id="1.10.10.2830:FF:000001">
    <property type="entry name" value="Chromosome partitioning protein ParB"/>
    <property type="match status" value="1"/>
</dbReference>
<evidence type="ECO:0000256" key="4">
    <source>
        <dbReference type="ARBA" id="ARBA00023125"/>
    </source>
</evidence>
<dbReference type="InterPro" id="IPR050336">
    <property type="entry name" value="Chromosome_partition/occlusion"/>
</dbReference>
<protein>
    <submittedName>
        <fullName evidence="6">ParB/RepB/Spo0J family partition protein</fullName>
    </submittedName>
</protein>
<evidence type="ECO:0000313" key="6">
    <source>
        <dbReference type="EMBL" id="HIX05074.1"/>
    </source>
</evidence>
<name>A0A9D1V2Z5_9FIRM</name>
<dbReference type="Pfam" id="PF17762">
    <property type="entry name" value="HTH_ParB"/>
    <property type="match status" value="1"/>
</dbReference>
<evidence type="ECO:0000313" key="7">
    <source>
        <dbReference type="Proteomes" id="UP000824193"/>
    </source>
</evidence>
<proteinExistence type="inferred from homology"/>
<dbReference type="SMART" id="SM00470">
    <property type="entry name" value="ParB"/>
    <property type="match status" value="1"/>
</dbReference>
<dbReference type="Gene3D" id="3.90.1530.30">
    <property type="match status" value="1"/>
</dbReference>
<dbReference type="GO" id="GO:0003677">
    <property type="term" value="F:DNA binding"/>
    <property type="evidence" value="ECO:0007669"/>
    <property type="project" value="UniProtKB-KW"/>
</dbReference>
<evidence type="ECO:0000256" key="1">
    <source>
        <dbReference type="ARBA" id="ARBA00004453"/>
    </source>
</evidence>
<dbReference type="NCBIfam" id="TIGR00180">
    <property type="entry name" value="parB_part"/>
    <property type="match status" value="1"/>
</dbReference>
<organism evidence="6 7">
    <name type="scientific">Candidatus Allofournierella pullicola</name>
    <dbReference type="NCBI Taxonomy" id="2838596"/>
    <lineage>
        <taxon>Bacteria</taxon>
        <taxon>Bacillati</taxon>
        <taxon>Bacillota</taxon>
        <taxon>Clostridia</taxon>
        <taxon>Eubacteriales</taxon>
        <taxon>Oscillospiraceae</taxon>
        <taxon>Allofournierella</taxon>
    </lineage>
</organism>
<keyword evidence="3" id="KW-0159">Chromosome partition</keyword>
<dbReference type="AlphaFoldDB" id="A0A9D1V2Z5"/>
<dbReference type="GO" id="GO:0009295">
    <property type="term" value="C:nucleoid"/>
    <property type="evidence" value="ECO:0007669"/>
    <property type="project" value="UniProtKB-SubCell"/>
</dbReference>
<comment type="caution">
    <text evidence="6">The sequence shown here is derived from an EMBL/GenBank/DDBJ whole genome shotgun (WGS) entry which is preliminary data.</text>
</comment>